<evidence type="ECO:0000256" key="4">
    <source>
        <dbReference type="ARBA" id="ARBA00022679"/>
    </source>
</evidence>
<dbReference type="STRING" id="655863.F0XEN3"/>
<feature type="compositionally biased region" description="Basic and acidic residues" evidence="10">
    <location>
        <begin position="1"/>
        <end position="24"/>
    </location>
</feature>
<feature type="transmembrane region" description="Helical" evidence="11">
    <location>
        <begin position="719"/>
        <end position="739"/>
    </location>
</feature>
<dbReference type="HOGENOM" id="CLU_007859_0_0_1"/>
<feature type="transmembrane region" description="Helical" evidence="11">
    <location>
        <begin position="904"/>
        <end position="923"/>
    </location>
</feature>
<keyword evidence="7" id="KW-0256">Endoplasmic reticulum</keyword>
<evidence type="ECO:0000313" key="13">
    <source>
        <dbReference type="Proteomes" id="UP000007796"/>
    </source>
</evidence>
<dbReference type="PANTHER" id="PTHR13205:SF15">
    <property type="entry name" value="DOLICHOL KINASE"/>
    <property type="match status" value="1"/>
</dbReference>
<feature type="transmembrane region" description="Helical" evidence="11">
    <location>
        <begin position="628"/>
        <end position="650"/>
    </location>
</feature>
<accession>F0XEN3</accession>
<keyword evidence="4 12" id="KW-0808">Transferase</keyword>
<keyword evidence="5 11" id="KW-0812">Transmembrane</keyword>
<feature type="region of interest" description="Disordered" evidence="10">
    <location>
        <begin position="1"/>
        <end position="148"/>
    </location>
</feature>
<gene>
    <name evidence="12" type="ORF">CMQ_1486</name>
</gene>
<feature type="compositionally biased region" description="Polar residues" evidence="10">
    <location>
        <begin position="113"/>
        <end position="122"/>
    </location>
</feature>
<dbReference type="eggNOG" id="KOG2468">
    <property type="taxonomic scope" value="Eukaryota"/>
</dbReference>
<dbReference type="EMBL" id="GL629765">
    <property type="protein sequence ID" value="EFX04558.1"/>
    <property type="molecule type" value="Genomic_DNA"/>
</dbReference>
<dbReference type="PANTHER" id="PTHR13205">
    <property type="entry name" value="TRANSMEMBRANE PROTEIN 15-RELATED"/>
    <property type="match status" value="1"/>
</dbReference>
<keyword evidence="13" id="KW-1185">Reference proteome</keyword>
<reference evidence="12 13" key="1">
    <citation type="journal article" date="2011" name="Proc. Natl. Acad. Sci. U.S.A.">
        <title>Genome and transcriptome analyses of the mountain pine beetle-fungal symbiont Grosmannia clavigera, a lodgepole pine pathogen.</title>
        <authorList>
            <person name="DiGuistini S."/>
            <person name="Wang Y."/>
            <person name="Liao N.Y."/>
            <person name="Taylor G."/>
            <person name="Tanguay P."/>
            <person name="Feau N."/>
            <person name="Henrissat B."/>
            <person name="Chan S.K."/>
            <person name="Hesse-Orce U."/>
            <person name="Alamouti S.M."/>
            <person name="Tsui C.K.M."/>
            <person name="Docking R.T."/>
            <person name="Levasseur A."/>
            <person name="Haridas S."/>
            <person name="Robertson G."/>
            <person name="Birol I."/>
            <person name="Holt R.A."/>
            <person name="Marra M.A."/>
            <person name="Hamelin R.C."/>
            <person name="Hirst M."/>
            <person name="Jones S.J.M."/>
            <person name="Bohlmann J."/>
            <person name="Breuil C."/>
        </authorList>
    </citation>
    <scope>NUCLEOTIDE SEQUENCE [LARGE SCALE GENOMIC DNA]</scope>
    <source>
        <strain evidence="13">kw1407 / UAMH 11150</strain>
    </source>
</reference>
<proteinExistence type="inferred from homology"/>
<evidence type="ECO:0000256" key="11">
    <source>
        <dbReference type="SAM" id="Phobius"/>
    </source>
</evidence>
<evidence type="ECO:0000256" key="1">
    <source>
        <dbReference type="ARBA" id="ARBA00004477"/>
    </source>
</evidence>
<sequence length="1000" mass="108553">MQAADSKKEDETASDHRHLPEALVDHTTQQRWLSRSPHPYHRNSTTLLHASDRLASLSPSRALRPRSQSESQSQSHFRTQSQPHVRSRPHSRSRSPAHPENAPPSYRYARQLVLSTPASDSGSEADDEHFLKGLPAPKARPHKGLRGMNESWLSSSGLSTPLLSPALLRGDTGCSDGGNNQDRRRLRQPLVHSELADIPAHLPGRDSAVRSRRGREIVRRSTELLLLVVLGSLLCSHPDARPLIVRWRRELRATLAVVVGLCAVYPLRVAVWTYRERQQRQGRGDTSADSADARRPLLYVPASFDPAPLLYPLAIPVFVSLLLATPTLATAPLLNLSLALCTIPRPLVPLALRGELCASVQWVLSCVPMMVAQRQQQQQQNILSAETATLLYPLHQNLCWLLQALTTTSLLPAELQLLSTGLINLLLLAASPQAVILQAVLWGGGLGLLATCSMVIRWGVTLARVPRWRFRREMSGSGGGGSSNSGVATAGGWPLISPMLVLVRWIMAELAVTRRARLEMMFGPGPVDDELDDGTNSDDYKFSQDAAMLSSAAALQLSDSDGGKVRLKRKRRRELPAEKGSSLHTAAATAIGLPTKTHTPSGRPKRAMSSSVRAYFSLTQAQAGRRRWLYAGYVYGCIVAMILGPIRLYVSERALQGHEAVGWAMGYLLGDVDGFRLEVVKAGLEYWVCLPTRTLSSACHRGWVEQVRLGWLGAAGTRLVLLGYWLGILVVGLAVVLRLSPVYEVDTRRKVFHFMMVAMLLPATFVDPAYVALALALVLAVFLLLDLLRASQLPPLSRPIATFLTPYVDGRDLRGPVVISHIFLLIGCAIPLWLSLGSLGRVGGGGNRDAKDCSTGWELPTRDVSMVAGVVCVGLGDAAASLIGRRWGRRKWLWGGGKSLEGSVAFATAVFAGLMVASFWLRLGRWPVTGEEGRGGGPGGGPLVLSLRTLRAVWSRSLEAVPRAGMCASVASLTEAVLTGGNDNVVVPVILWTCVKSVGL</sequence>
<dbReference type="GO" id="GO:0004168">
    <property type="term" value="F:dolichol kinase activity"/>
    <property type="evidence" value="ECO:0007669"/>
    <property type="project" value="UniProtKB-EC"/>
</dbReference>
<protein>
    <recommendedName>
        <fullName evidence="3">dolichol kinase</fullName>
        <ecNumber evidence="3">2.7.1.108</ecNumber>
    </recommendedName>
</protein>
<evidence type="ECO:0000256" key="5">
    <source>
        <dbReference type="ARBA" id="ARBA00022692"/>
    </source>
</evidence>
<comment type="similarity">
    <text evidence="2">Belongs to the polyprenol kinase family.</text>
</comment>
<keyword evidence="9 11" id="KW-0472">Membrane</keyword>
<keyword evidence="8 11" id="KW-1133">Transmembrane helix</keyword>
<keyword evidence="12" id="KW-0548">Nucleotidyltransferase</keyword>
<name>F0XEN3_GROCL</name>
<dbReference type="EC" id="2.7.1.108" evidence="3"/>
<feature type="transmembrane region" description="Helical" evidence="11">
    <location>
        <begin position="772"/>
        <end position="788"/>
    </location>
</feature>
<dbReference type="RefSeq" id="XP_014174040.1">
    <property type="nucleotide sequence ID" value="XM_014318565.1"/>
</dbReference>
<dbReference type="InParanoid" id="F0XEN3"/>
<feature type="compositionally biased region" description="Basic residues" evidence="10">
    <location>
        <begin position="85"/>
        <end position="95"/>
    </location>
</feature>
<evidence type="ECO:0000256" key="9">
    <source>
        <dbReference type="ARBA" id="ARBA00023136"/>
    </source>
</evidence>
<evidence type="ECO:0000256" key="3">
    <source>
        <dbReference type="ARBA" id="ARBA00012132"/>
    </source>
</evidence>
<feature type="region of interest" description="Disordered" evidence="10">
    <location>
        <begin position="563"/>
        <end position="584"/>
    </location>
</feature>
<keyword evidence="6" id="KW-0418">Kinase</keyword>
<dbReference type="InterPro" id="IPR032974">
    <property type="entry name" value="Polypren_kinase"/>
</dbReference>
<evidence type="ECO:0000256" key="6">
    <source>
        <dbReference type="ARBA" id="ARBA00022777"/>
    </source>
</evidence>
<dbReference type="GO" id="GO:0043048">
    <property type="term" value="P:dolichyl monophosphate biosynthetic process"/>
    <property type="evidence" value="ECO:0007669"/>
    <property type="project" value="TreeGrafter"/>
</dbReference>
<evidence type="ECO:0000256" key="2">
    <source>
        <dbReference type="ARBA" id="ARBA00010794"/>
    </source>
</evidence>
<feature type="transmembrane region" description="Helical" evidence="11">
    <location>
        <begin position="492"/>
        <end position="512"/>
    </location>
</feature>
<dbReference type="AlphaFoldDB" id="F0XEN3"/>
<evidence type="ECO:0000256" key="8">
    <source>
        <dbReference type="ARBA" id="ARBA00022989"/>
    </source>
</evidence>
<dbReference type="Proteomes" id="UP000007796">
    <property type="component" value="Unassembled WGS sequence"/>
</dbReference>
<evidence type="ECO:0000256" key="10">
    <source>
        <dbReference type="SAM" id="MobiDB-lite"/>
    </source>
</evidence>
<feature type="transmembrane region" description="Helical" evidence="11">
    <location>
        <begin position="817"/>
        <end position="836"/>
    </location>
</feature>
<dbReference type="GO" id="GO:0016779">
    <property type="term" value="F:nucleotidyltransferase activity"/>
    <property type="evidence" value="ECO:0007669"/>
    <property type="project" value="UniProtKB-KW"/>
</dbReference>
<organism evidence="13">
    <name type="scientific">Grosmannia clavigera (strain kw1407 / UAMH 11150)</name>
    <name type="common">Blue stain fungus</name>
    <name type="synonym">Graphiocladiella clavigera</name>
    <dbReference type="NCBI Taxonomy" id="655863"/>
    <lineage>
        <taxon>Eukaryota</taxon>
        <taxon>Fungi</taxon>
        <taxon>Dikarya</taxon>
        <taxon>Ascomycota</taxon>
        <taxon>Pezizomycotina</taxon>
        <taxon>Sordariomycetes</taxon>
        <taxon>Sordariomycetidae</taxon>
        <taxon>Ophiostomatales</taxon>
        <taxon>Ophiostomataceae</taxon>
        <taxon>Leptographium</taxon>
    </lineage>
</organism>
<evidence type="ECO:0000256" key="7">
    <source>
        <dbReference type="ARBA" id="ARBA00022824"/>
    </source>
</evidence>
<dbReference type="GeneID" id="25974369"/>
<feature type="transmembrane region" description="Helical" evidence="11">
    <location>
        <begin position="254"/>
        <end position="274"/>
    </location>
</feature>
<feature type="transmembrane region" description="Helical" evidence="11">
    <location>
        <begin position="439"/>
        <end position="460"/>
    </location>
</feature>
<dbReference type="OrthoDB" id="377083at2759"/>
<feature type="compositionally biased region" description="Low complexity" evidence="10">
    <location>
        <begin position="53"/>
        <end position="75"/>
    </location>
</feature>
<dbReference type="GO" id="GO:0005789">
    <property type="term" value="C:endoplasmic reticulum membrane"/>
    <property type="evidence" value="ECO:0007669"/>
    <property type="project" value="UniProtKB-SubCell"/>
</dbReference>
<evidence type="ECO:0000313" key="12">
    <source>
        <dbReference type="EMBL" id="EFX04558.1"/>
    </source>
</evidence>
<comment type="subcellular location">
    <subcellularLocation>
        <location evidence="1">Endoplasmic reticulum membrane</location>
        <topology evidence="1">Multi-pass membrane protein</topology>
    </subcellularLocation>
</comment>